<feature type="compositionally biased region" description="Acidic residues" evidence="1">
    <location>
        <begin position="282"/>
        <end position="291"/>
    </location>
</feature>
<feature type="region of interest" description="Disordered" evidence="1">
    <location>
        <begin position="56"/>
        <end position="291"/>
    </location>
</feature>
<feature type="compositionally biased region" description="Polar residues" evidence="1">
    <location>
        <begin position="207"/>
        <end position="218"/>
    </location>
</feature>
<dbReference type="Proteomes" id="UP000218811">
    <property type="component" value="Unassembled WGS sequence"/>
</dbReference>
<evidence type="ECO:0000313" key="3">
    <source>
        <dbReference type="Proteomes" id="UP000218811"/>
    </source>
</evidence>
<dbReference type="EMBL" id="KB467832">
    <property type="protein sequence ID" value="PCH34659.1"/>
    <property type="molecule type" value="Genomic_DNA"/>
</dbReference>
<protein>
    <submittedName>
        <fullName evidence="2">Uncharacterized protein</fullName>
    </submittedName>
</protein>
<evidence type="ECO:0000313" key="2">
    <source>
        <dbReference type="EMBL" id="PCH34659.1"/>
    </source>
</evidence>
<sequence>MPTSAAAESQLPWDMLRITTLRDIFLDLGLYQHAFGSKEDLLRLLQRIDRAGLDAVMQGPNRQNAEIEEEERPPLLPPAPRREPGPRPAATSSQPRAVQAASGSGSGSRPSARTPVSRMSLVPVLPAQVDSSNKASRSGGGPTRAASSIAAAKGARSAVPAKSSKRAAPEGAPRAAGPSHSRANGKQPAAAPEKKQVFVGVVLSAPSRETLSHINGTGTRPARTSMPVASDRPRPKPGPSRRSGIVRKRKAASDTEDGEMGGGQRARQTRRRVSRSTAPAMDVDESESESE</sequence>
<keyword evidence="3" id="KW-1185">Reference proteome</keyword>
<gene>
    <name evidence="2" type="ORF">WOLCODRAFT_165724</name>
</gene>
<accession>A0A2H3J7F2</accession>
<feature type="compositionally biased region" description="Low complexity" evidence="1">
    <location>
        <begin position="145"/>
        <end position="158"/>
    </location>
</feature>
<reference evidence="2 3" key="1">
    <citation type="journal article" date="2012" name="Science">
        <title>The Paleozoic origin of enzymatic lignin decomposition reconstructed from 31 fungal genomes.</title>
        <authorList>
            <person name="Floudas D."/>
            <person name="Binder M."/>
            <person name="Riley R."/>
            <person name="Barry K."/>
            <person name="Blanchette R.A."/>
            <person name="Henrissat B."/>
            <person name="Martinez A.T."/>
            <person name="Otillar R."/>
            <person name="Spatafora J.W."/>
            <person name="Yadav J.S."/>
            <person name="Aerts A."/>
            <person name="Benoit I."/>
            <person name="Boyd A."/>
            <person name="Carlson A."/>
            <person name="Copeland A."/>
            <person name="Coutinho P.M."/>
            <person name="de Vries R.P."/>
            <person name="Ferreira P."/>
            <person name="Findley K."/>
            <person name="Foster B."/>
            <person name="Gaskell J."/>
            <person name="Glotzer D."/>
            <person name="Gorecki P."/>
            <person name="Heitman J."/>
            <person name="Hesse C."/>
            <person name="Hori C."/>
            <person name="Igarashi K."/>
            <person name="Jurgens J.A."/>
            <person name="Kallen N."/>
            <person name="Kersten P."/>
            <person name="Kohler A."/>
            <person name="Kuees U."/>
            <person name="Kumar T.K.A."/>
            <person name="Kuo A."/>
            <person name="LaButti K."/>
            <person name="Larrondo L.F."/>
            <person name="Lindquist E."/>
            <person name="Ling A."/>
            <person name="Lombard V."/>
            <person name="Lucas S."/>
            <person name="Lundell T."/>
            <person name="Martin R."/>
            <person name="McLaughlin D.J."/>
            <person name="Morgenstern I."/>
            <person name="Morin E."/>
            <person name="Murat C."/>
            <person name="Nagy L.G."/>
            <person name="Nolan M."/>
            <person name="Ohm R.A."/>
            <person name="Patyshakuliyeva A."/>
            <person name="Rokas A."/>
            <person name="Ruiz-Duenas F.J."/>
            <person name="Sabat G."/>
            <person name="Salamov A."/>
            <person name="Samejima M."/>
            <person name="Schmutz J."/>
            <person name="Slot J.C."/>
            <person name="St John F."/>
            <person name="Stenlid J."/>
            <person name="Sun H."/>
            <person name="Sun S."/>
            <person name="Syed K."/>
            <person name="Tsang A."/>
            <person name="Wiebenga A."/>
            <person name="Young D."/>
            <person name="Pisabarro A."/>
            <person name="Eastwood D.C."/>
            <person name="Martin F."/>
            <person name="Cullen D."/>
            <person name="Grigoriev I.V."/>
            <person name="Hibbett D.S."/>
        </authorList>
    </citation>
    <scope>NUCLEOTIDE SEQUENCE [LARGE SCALE GENOMIC DNA]</scope>
    <source>
        <strain evidence="2 3">MD-104</strain>
    </source>
</reference>
<evidence type="ECO:0000256" key="1">
    <source>
        <dbReference type="SAM" id="MobiDB-lite"/>
    </source>
</evidence>
<name>A0A2H3J7F2_WOLCO</name>
<dbReference type="AlphaFoldDB" id="A0A2H3J7F2"/>
<organism evidence="2 3">
    <name type="scientific">Wolfiporia cocos (strain MD-104)</name>
    <name type="common">Brown rot fungus</name>
    <dbReference type="NCBI Taxonomy" id="742152"/>
    <lineage>
        <taxon>Eukaryota</taxon>
        <taxon>Fungi</taxon>
        <taxon>Dikarya</taxon>
        <taxon>Basidiomycota</taxon>
        <taxon>Agaricomycotina</taxon>
        <taxon>Agaricomycetes</taxon>
        <taxon>Polyporales</taxon>
        <taxon>Phaeolaceae</taxon>
        <taxon>Wolfiporia</taxon>
    </lineage>
</organism>
<feature type="compositionally biased region" description="Low complexity" evidence="1">
    <location>
        <begin position="169"/>
        <end position="178"/>
    </location>
</feature>
<proteinExistence type="predicted"/>
<feature type="compositionally biased region" description="Low complexity" evidence="1">
    <location>
        <begin position="100"/>
        <end position="113"/>
    </location>
</feature>